<organism evidence="9 10">
    <name type="scientific">Schizothecium vesticola</name>
    <dbReference type="NCBI Taxonomy" id="314040"/>
    <lineage>
        <taxon>Eukaryota</taxon>
        <taxon>Fungi</taxon>
        <taxon>Dikarya</taxon>
        <taxon>Ascomycota</taxon>
        <taxon>Pezizomycotina</taxon>
        <taxon>Sordariomycetes</taxon>
        <taxon>Sordariomycetidae</taxon>
        <taxon>Sordariales</taxon>
        <taxon>Schizotheciaceae</taxon>
        <taxon>Schizothecium</taxon>
    </lineage>
</organism>
<evidence type="ECO:0000256" key="6">
    <source>
        <dbReference type="SAM" id="MobiDB-lite"/>
    </source>
</evidence>
<reference evidence="9" key="1">
    <citation type="submission" date="2023-06" db="EMBL/GenBank/DDBJ databases">
        <title>Genome-scale phylogeny and comparative genomics of the fungal order Sordariales.</title>
        <authorList>
            <consortium name="Lawrence Berkeley National Laboratory"/>
            <person name="Hensen N."/>
            <person name="Bonometti L."/>
            <person name="Westerberg I."/>
            <person name="Brannstrom I.O."/>
            <person name="Guillou S."/>
            <person name="Cros-Aarteil S."/>
            <person name="Calhoun S."/>
            <person name="Haridas S."/>
            <person name="Kuo A."/>
            <person name="Mondo S."/>
            <person name="Pangilinan J."/>
            <person name="Riley R."/>
            <person name="LaButti K."/>
            <person name="Andreopoulos B."/>
            <person name="Lipzen A."/>
            <person name="Chen C."/>
            <person name="Yanf M."/>
            <person name="Daum C."/>
            <person name="Ng V."/>
            <person name="Clum A."/>
            <person name="Steindorff A."/>
            <person name="Ohm R."/>
            <person name="Martin F."/>
            <person name="Silar P."/>
            <person name="Natvig D."/>
            <person name="Lalanne C."/>
            <person name="Gautier V."/>
            <person name="Ament-velasquez S.L."/>
            <person name="Kruys A."/>
            <person name="Hutchinson M.I."/>
            <person name="Powell A.J."/>
            <person name="Barry K."/>
            <person name="Miller A.N."/>
            <person name="Grigoriev I.V."/>
            <person name="Debuchy R."/>
            <person name="Gladieux P."/>
            <person name="Thoren M.H."/>
            <person name="Johannesson H."/>
        </authorList>
    </citation>
    <scope>NUCLEOTIDE SEQUENCE</scope>
    <source>
        <strain evidence="9">SMH3187-1</strain>
    </source>
</reference>
<evidence type="ECO:0000256" key="5">
    <source>
        <dbReference type="ARBA" id="ARBA00023136"/>
    </source>
</evidence>
<dbReference type="GO" id="GO:0032472">
    <property type="term" value="P:Golgi calcium ion transport"/>
    <property type="evidence" value="ECO:0007669"/>
    <property type="project" value="TreeGrafter"/>
</dbReference>
<keyword evidence="10" id="KW-1185">Reference proteome</keyword>
<comment type="caution">
    <text evidence="9">The sequence shown here is derived from an EMBL/GenBank/DDBJ whole genome shotgun (WGS) entry which is preliminary data.</text>
</comment>
<comment type="subcellular location">
    <subcellularLocation>
        <location evidence="1">Membrane</location>
        <topology evidence="1">Multi-pass membrane protein</topology>
    </subcellularLocation>
</comment>
<feature type="transmembrane region" description="Helical" evidence="7">
    <location>
        <begin position="309"/>
        <end position="327"/>
    </location>
</feature>
<dbReference type="InterPro" id="IPR049555">
    <property type="entry name" value="GDT1-like_CS"/>
</dbReference>
<evidence type="ECO:0000256" key="2">
    <source>
        <dbReference type="ARBA" id="ARBA00009190"/>
    </source>
</evidence>
<gene>
    <name evidence="9" type="ORF">B0T18DRAFT_437110</name>
</gene>
<dbReference type="Pfam" id="PF01169">
    <property type="entry name" value="GDT1"/>
    <property type="match status" value="2"/>
</dbReference>
<feature type="compositionally biased region" description="Basic and acidic residues" evidence="6">
    <location>
        <begin position="131"/>
        <end position="149"/>
    </location>
</feature>
<proteinExistence type="inferred from homology"/>
<evidence type="ECO:0000256" key="1">
    <source>
        <dbReference type="ARBA" id="ARBA00004141"/>
    </source>
</evidence>
<dbReference type="GO" id="GO:0032468">
    <property type="term" value="P:Golgi calcium ion homeostasis"/>
    <property type="evidence" value="ECO:0007669"/>
    <property type="project" value="TreeGrafter"/>
</dbReference>
<feature type="signal peptide" evidence="8">
    <location>
        <begin position="1"/>
        <end position="23"/>
    </location>
</feature>
<feature type="chain" id="PRO_5041382221" evidence="8">
    <location>
        <begin position="24"/>
        <end position="514"/>
    </location>
</feature>
<dbReference type="Proteomes" id="UP001172155">
    <property type="component" value="Unassembled WGS sequence"/>
</dbReference>
<feature type="compositionally biased region" description="Basic and acidic residues" evidence="6">
    <location>
        <begin position="79"/>
        <end position="120"/>
    </location>
</feature>
<evidence type="ECO:0000313" key="10">
    <source>
        <dbReference type="Proteomes" id="UP001172155"/>
    </source>
</evidence>
<dbReference type="GO" id="GO:0015085">
    <property type="term" value="F:calcium ion transmembrane transporter activity"/>
    <property type="evidence" value="ECO:0007669"/>
    <property type="project" value="TreeGrafter"/>
</dbReference>
<feature type="transmembrane region" description="Helical" evidence="7">
    <location>
        <begin position="491"/>
        <end position="509"/>
    </location>
</feature>
<keyword evidence="4 7" id="KW-1133">Transmembrane helix</keyword>
<evidence type="ECO:0000256" key="8">
    <source>
        <dbReference type="SAM" id="SignalP"/>
    </source>
</evidence>
<feature type="region of interest" description="Disordered" evidence="6">
    <location>
        <begin position="25"/>
        <end position="236"/>
    </location>
</feature>
<dbReference type="PANTHER" id="PTHR12608:SF1">
    <property type="entry name" value="TRANSMEMBRANE PROTEIN 165"/>
    <property type="match status" value="1"/>
</dbReference>
<feature type="transmembrane region" description="Helical" evidence="7">
    <location>
        <begin position="458"/>
        <end position="479"/>
    </location>
</feature>
<evidence type="ECO:0000256" key="7">
    <source>
        <dbReference type="SAM" id="Phobius"/>
    </source>
</evidence>
<feature type="compositionally biased region" description="Basic and acidic residues" evidence="6">
    <location>
        <begin position="53"/>
        <end position="66"/>
    </location>
</feature>
<dbReference type="PANTHER" id="PTHR12608">
    <property type="entry name" value="TRANSMEMBRANE PROTEIN HTP-1 RELATED"/>
    <property type="match status" value="1"/>
</dbReference>
<dbReference type="AlphaFoldDB" id="A0AA40F1Q9"/>
<accession>A0AA40F1Q9</accession>
<evidence type="ECO:0000313" key="9">
    <source>
        <dbReference type="EMBL" id="KAK0749635.1"/>
    </source>
</evidence>
<comment type="similarity">
    <text evidence="2">Belongs to the GDT1 family.</text>
</comment>
<dbReference type="GO" id="GO:0000329">
    <property type="term" value="C:fungal-type vacuole membrane"/>
    <property type="evidence" value="ECO:0007669"/>
    <property type="project" value="TreeGrafter"/>
</dbReference>
<evidence type="ECO:0000256" key="3">
    <source>
        <dbReference type="ARBA" id="ARBA00022692"/>
    </source>
</evidence>
<dbReference type="InterPro" id="IPR001727">
    <property type="entry name" value="GDT1-like"/>
</dbReference>
<feature type="region of interest" description="Disordered" evidence="6">
    <location>
        <begin position="377"/>
        <end position="405"/>
    </location>
</feature>
<feature type="transmembrane region" description="Helical" evidence="7">
    <location>
        <begin position="416"/>
        <end position="438"/>
    </location>
</feature>
<keyword evidence="8" id="KW-0732">Signal</keyword>
<feature type="compositionally biased region" description="Low complexity" evidence="6">
    <location>
        <begin position="394"/>
        <end position="405"/>
    </location>
</feature>
<protein>
    <submittedName>
        <fullName evidence="9">Uncharacterized protein</fullName>
    </submittedName>
</protein>
<keyword evidence="3 7" id="KW-0812">Transmembrane</keyword>
<feature type="transmembrane region" description="Helical" evidence="7">
    <location>
        <begin position="279"/>
        <end position="303"/>
    </location>
</feature>
<feature type="region of interest" description="Disordered" evidence="6">
    <location>
        <begin position="342"/>
        <end position="364"/>
    </location>
</feature>
<dbReference type="GO" id="GO:0005794">
    <property type="term" value="C:Golgi apparatus"/>
    <property type="evidence" value="ECO:0007669"/>
    <property type="project" value="TreeGrafter"/>
</dbReference>
<dbReference type="PROSITE" id="PS01214">
    <property type="entry name" value="UPF0016"/>
    <property type="match status" value="1"/>
</dbReference>
<sequence length="514" mass="54798">MKLRSRRRALLLLLLPAIAATAAVSNDAKDGMAKSRTYGDPVSDAASSNKKYGTKDAPVDGKDGKPHAGPFVDITGKGADSDKFPTLKDRPLDPTIVDGKKIPESNDGVMDDKNRPEPKKGTTGTGGGVSAKDKERKQKESQTGEKVENKPQTPKLVPPLPHTDQDKASREKDGVKKEAVKPVGKPSEDASGLGKPEGLPGKTHDKSLPLPDSVAGIDHLDVTKGGKAGQHASPADETEGLIRPFHSFVLSLTMILFSEVGDKTFLVAALMAMKHDRMVVFTAAFSALITMTILSAILGHAVPTLIPKWLTNFLAAGLFLVFGAKLLREGLAMSPDEGVGAEMQEVEQELEEKESLARKQARRRSSISPYALEMGLGTRKSRSKSRFPAPPRSPSSSPEGRSPSPRRGGLVNFFQGLNNLLSLLLSPAWVQTFVMTFLGEWGDRSQIATIAMAAGQDYWWVTLGAVLGHACCTSVAVIGGRAIAGKVSMKVVTIGGAVAFLVFGVIYLIEALYS</sequence>
<dbReference type="GO" id="GO:0005384">
    <property type="term" value="F:manganese ion transmembrane transporter activity"/>
    <property type="evidence" value="ECO:0007669"/>
    <property type="project" value="TreeGrafter"/>
</dbReference>
<dbReference type="EMBL" id="JAUKUD010000003">
    <property type="protein sequence ID" value="KAK0749635.1"/>
    <property type="molecule type" value="Genomic_DNA"/>
</dbReference>
<feature type="compositionally biased region" description="Basic and acidic residues" evidence="6">
    <location>
        <begin position="163"/>
        <end position="180"/>
    </location>
</feature>
<keyword evidence="5 7" id="KW-0472">Membrane</keyword>
<name>A0AA40F1Q9_9PEZI</name>
<evidence type="ECO:0000256" key="4">
    <source>
        <dbReference type="ARBA" id="ARBA00022989"/>
    </source>
</evidence>